<reference evidence="2" key="4">
    <citation type="submission" date="2015-06" db="UniProtKB">
        <authorList>
            <consortium name="EnsemblFungi"/>
        </authorList>
    </citation>
    <scope>IDENTIFICATION</scope>
</reference>
<dbReference type="EMBL" id="AEIJ01000783">
    <property type="status" value="NOT_ANNOTATED_CDS"/>
    <property type="molecule type" value="Genomic_DNA"/>
</dbReference>
<reference evidence="1" key="2">
    <citation type="submission" date="2010-11" db="EMBL/GenBank/DDBJ databases">
        <authorList>
            <consortium name="The Broad Institute Genome Sequencing Platform"/>
            <person name="Earl A."/>
            <person name="Ward D."/>
            <person name="Feldgarden M."/>
            <person name="Gevers D."/>
            <person name="Butler R."/>
            <person name="Young S.K."/>
            <person name="Zeng Q."/>
            <person name="Gargeya S."/>
            <person name="Fitzgerald M."/>
            <person name="Haas B."/>
            <person name="Abouelleil A."/>
            <person name="Alvarado L."/>
            <person name="Arachchi H.M."/>
            <person name="Berlin A."/>
            <person name="Brown A."/>
            <person name="Chapman S.B."/>
            <person name="Chen Z."/>
            <person name="Dunbar C."/>
            <person name="Freedman E."/>
            <person name="Gearin G."/>
            <person name="Gellesch M."/>
            <person name="Goldberg J."/>
            <person name="Griggs A."/>
            <person name="Gujja S."/>
            <person name="Heilman E."/>
            <person name="Heiman D."/>
            <person name="Howarth C."/>
            <person name="Larson L."/>
            <person name="Lui A."/>
            <person name="MacDonald P.J.P."/>
            <person name="Mehta T."/>
            <person name="Montmayeur A."/>
            <person name="Murphy C."/>
            <person name="Neiman D."/>
            <person name="Pearson M."/>
            <person name="Priest M."/>
            <person name="Roberts A."/>
            <person name="Saif S."/>
            <person name="Shea T."/>
            <person name="Shenoy N."/>
            <person name="Sisk P."/>
            <person name="Stolte C."/>
            <person name="Sykes S."/>
            <person name="White J."/>
            <person name="Yandava C."/>
            <person name="Wortman J."/>
            <person name="Nusbaum C."/>
            <person name="Birren B."/>
        </authorList>
    </citation>
    <scope>NUCLEOTIDE SEQUENCE</scope>
    <source>
        <strain evidence="1">P1A1 Lamole</strain>
    </source>
</reference>
<organism evidence="1">
    <name type="scientific">Microbotryum lychnidis-dioicae (strain p1A1 Lamole / MvSl-1064)</name>
    <name type="common">Anther smut fungus</name>
    <dbReference type="NCBI Taxonomy" id="683840"/>
    <lineage>
        <taxon>Eukaryota</taxon>
        <taxon>Fungi</taxon>
        <taxon>Dikarya</taxon>
        <taxon>Basidiomycota</taxon>
        <taxon>Pucciniomycotina</taxon>
        <taxon>Microbotryomycetes</taxon>
        <taxon>Microbotryales</taxon>
        <taxon>Microbotryaceae</taxon>
        <taxon>Microbotryum</taxon>
    </lineage>
</organism>
<dbReference type="EMBL" id="GL541766">
    <property type="protein sequence ID" value="KDE03000.1"/>
    <property type="molecule type" value="Genomic_DNA"/>
</dbReference>
<dbReference type="Proteomes" id="UP000017200">
    <property type="component" value="Unassembled WGS sequence"/>
</dbReference>
<dbReference type="InParanoid" id="U5HHG8"/>
<reference evidence="1 3" key="3">
    <citation type="journal article" date="2015" name="BMC Genomics">
        <title>Sex and parasites: genomic and transcriptomic analysis of Microbotryum lychnidis-dioicae, the biotrophic and plant-castrating anther smut fungus.</title>
        <authorList>
            <person name="Perlin M.H."/>
            <person name="Amselem J."/>
            <person name="Fontanillas E."/>
            <person name="Toh S.S."/>
            <person name="Chen Z."/>
            <person name="Goldberg J."/>
            <person name="Duplessis S."/>
            <person name="Henrissat B."/>
            <person name="Young S."/>
            <person name="Zeng Q."/>
            <person name="Aguileta G."/>
            <person name="Petit E."/>
            <person name="Badouin H."/>
            <person name="Andrews J."/>
            <person name="Razeeq D."/>
            <person name="Gabaldon T."/>
            <person name="Quesneville H."/>
            <person name="Giraud T."/>
            <person name="Hood M.E."/>
            <person name="Schultz D.J."/>
            <person name="Cuomo C.A."/>
        </authorList>
    </citation>
    <scope>NUCLEOTIDE SEQUENCE [LARGE SCALE GENOMIC DNA]</scope>
    <source>
        <strain evidence="1">P1A1 Lamole</strain>
        <strain evidence="3">p1A1 Lamole</strain>
    </source>
</reference>
<dbReference type="OrthoDB" id="10488877at2759"/>
<sequence length="231" mass="25360">MVKRDKNGFYSLNEFKGLEGHQLKALVKVAVPQPFAAEPNWNATLRVVDATTGHAVKEWAFDRDHTRYAASKPGRQSPFGPELSDTTRNHFSDLAQDIAGFLQLTTARALPGARVAELHAGVESIEMVDEADSDGDDDEYPVDAPDDPVTATRVGKAQVRPPLPPAVDCHLLDLTLDVVDQEYLDLTLDDANSEANFIDLTLDALEPAPKRARRNFNDGTLRTWLESAGRA</sequence>
<reference evidence="3" key="1">
    <citation type="submission" date="2010-11" db="EMBL/GenBank/DDBJ databases">
        <title>The genome sequence of Microbotryum violaceum strain p1A1 Lamole.</title>
        <authorList>
            <person name="Cuomo C."/>
            <person name="Perlin M."/>
            <person name="Young S.K."/>
            <person name="Zeng Q."/>
            <person name="Gargeya S."/>
            <person name="Alvarado L."/>
            <person name="Berlin A."/>
            <person name="Chapman S.B."/>
            <person name="Chen Z."/>
            <person name="Freedman E."/>
            <person name="Gellesch M."/>
            <person name="Goldberg J."/>
            <person name="Griggs A."/>
            <person name="Gujja S."/>
            <person name="Heilman E."/>
            <person name="Heiman D."/>
            <person name="Howarth C."/>
            <person name="Mehta T."/>
            <person name="Neiman D."/>
            <person name="Pearson M."/>
            <person name="Roberts A."/>
            <person name="Saif S."/>
            <person name="Shea T."/>
            <person name="Shenoy N."/>
            <person name="Sisk P."/>
            <person name="Stolte C."/>
            <person name="Sykes S."/>
            <person name="White J."/>
            <person name="Yandava C."/>
            <person name="Haas B."/>
            <person name="Nusbaum C."/>
            <person name="Birren B."/>
        </authorList>
    </citation>
    <scope>NUCLEOTIDE SEQUENCE [LARGE SCALE GENOMIC DNA]</scope>
    <source>
        <strain evidence="3">p1A1 Lamole</strain>
    </source>
</reference>
<dbReference type="HOGENOM" id="CLU_1200595_0_0_1"/>
<dbReference type="AlphaFoldDB" id="U5HHG8"/>
<name>U5HHG8_USTV1</name>
<evidence type="ECO:0000313" key="1">
    <source>
        <dbReference type="EMBL" id="KDE03000.1"/>
    </source>
</evidence>
<evidence type="ECO:0000313" key="3">
    <source>
        <dbReference type="Proteomes" id="UP000017200"/>
    </source>
</evidence>
<proteinExistence type="predicted"/>
<keyword evidence="3" id="KW-1185">Reference proteome</keyword>
<gene>
    <name evidence="1" type="ORF">MVLG_06499</name>
</gene>
<dbReference type="EnsemblFungi" id="MVLG_06499T0">
    <property type="protein sequence ID" value="MVLG_06499T0"/>
    <property type="gene ID" value="MVLG_06499"/>
</dbReference>
<evidence type="ECO:0000313" key="2">
    <source>
        <dbReference type="EnsemblFungi" id="MVLG_06499T0"/>
    </source>
</evidence>
<accession>U5HHG8</accession>
<protein>
    <submittedName>
        <fullName evidence="1 2">Uncharacterized protein</fullName>
    </submittedName>
</protein>